<evidence type="ECO:0000256" key="5">
    <source>
        <dbReference type="ARBA" id="ARBA00022475"/>
    </source>
</evidence>
<evidence type="ECO:0000256" key="14">
    <source>
        <dbReference type="ARBA" id="ARBA00032707"/>
    </source>
</evidence>
<evidence type="ECO:0000256" key="1">
    <source>
        <dbReference type="ARBA" id="ARBA00004651"/>
    </source>
</evidence>
<evidence type="ECO:0000313" key="18">
    <source>
        <dbReference type="EMBL" id="SMC36993.1"/>
    </source>
</evidence>
<feature type="transmembrane region" description="Helical" evidence="17">
    <location>
        <begin position="119"/>
        <end position="140"/>
    </location>
</feature>
<dbReference type="GO" id="GO:0071555">
    <property type="term" value="P:cell wall organization"/>
    <property type="evidence" value="ECO:0007669"/>
    <property type="project" value="UniProtKB-KW"/>
</dbReference>
<evidence type="ECO:0000256" key="7">
    <source>
        <dbReference type="ARBA" id="ARBA00022801"/>
    </source>
</evidence>
<accession>A0A1W1YLJ5</accession>
<evidence type="ECO:0000256" key="3">
    <source>
        <dbReference type="ARBA" id="ARBA00012374"/>
    </source>
</evidence>
<feature type="transmembrane region" description="Helical" evidence="17">
    <location>
        <begin position="225"/>
        <end position="244"/>
    </location>
</feature>
<feature type="transmembrane region" description="Helical" evidence="17">
    <location>
        <begin position="152"/>
        <end position="173"/>
    </location>
</feature>
<dbReference type="GO" id="GO:0009252">
    <property type="term" value="P:peptidoglycan biosynthetic process"/>
    <property type="evidence" value="ECO:0007669"/>
    <property type="project" value="UniProtKB-KW"/>
</dbReference>
<keyword evidence="7 17" id="KW-0378">Hydrolase</keyword>
<sequence>MSYLMSALLGLVQGIAEFLPISSSGHLSIIQNLFHVNTGMEGHLFFDVLLHFGTLISIFAVYWQEIIDMIYEFFRAIGELGSRRPSRRIPPARRLVFLIIVGTLPLIVILPFKARLEELYYNTAFIGVALIFTGILLYLADRTGKGRKTERSTLVVDAVLVGLAQAVAVIPGLSRSGSTIAMGRFCGLDRRFAVRFSFLLSLPAVLGANIISLKDAVDAGIDTSYIPVYLVGVLVAAVSGYFAIRLVEHLADRGKFGGFAYYCWAVGAITLAFSLIF</sequence>
<evidence type="ECO:0000256" key="12">
    <source>
        <dbReference type="ARBA" id="ARBA00023251"/>
    </source>
</evidence>
<dbReference type="EMBL" id="FWXW01000001">
    <property type="protein sequence ID" value="SMC36993.1"/>
    <property type="molecule type" value="Genomic_DNA"/>
</dbReference>
<keyword evidence="11 17" id="KW-0472">Membrane</keyword>
<dbReference type="GO" id="GO:0050380">
    <property type="term" value="F:undecaprenyl-diphosphatase activity"/>
    <property type="evidence" value="ECO:0007669"/>
    <property type="project" value="UniProtKB-UniRule"/>
</dbReference>
<keyword evidence="6 17" id="KW-0812">Transmembrane</keyword>
<organism evidence="18 19">
    <name type="scientific">Papillibacter cinnamivorans DSM 12816</name>
    <dbReference type="NCBI Taxonomy" id="1122930"/>
    <lineage>
        <taxon>Bacteria</taxon>
        <taxon>Bacillati</taxon>
        <taxon>Bacillota</taxon>
        <taxon>Clostridia</taxon>
        <taxon>Eubacteriales</taxon>
        <taxon>Oscillospiraceae</taxon>
        <taxon>Papillibacter</taxon>
    </lineage>
</organism>
<dbReference type="PANTHER" id="PTHR30622:SF4">
    <property type="entry name" value="UNDECAPRENYL-DIPHOSPHATASE"/>
    <property type="match status" value="1"/>
</dbReference>
<keyword evidence="19" id="KW-1185">Reference proteome</keyword>
<evidence type="ECO:0000256" key="10">
    <source>
        <dbReference type="ARBA" id="ARBA00022989"/>
    </source>
</evidence>
<comment type="miscellaneous">
    <text evidence="17">Bacitracin is thought to be involved in the inhibition of peptidoglycan synthesis by sequestering undecaprenyl diphosphate, thereby reducing the pool of lipid carrier available.</text>
</comment>
<comment type="catalytic activity">
    <reaction evidence="16 17">
        <text>di-trans,octa-cis-undecaprenyl diphosphate + H2O = di-trans,octa-cis-undecaprenyl phosphate + phosphate + H(+)</text>
        <dbReference type="Rhea" id="RHEA:28094"/>
        <dbReference type="ChEBI" id="CHEBI:15377"/>
        <dbReference type="ChEBI" id="CHEBI:15378"/>
        <dbReference type="ChEBI" id="CHEBI:43474"/>
        <dbReference type="ChEBI" id="CHEBI:58405"/>
        <dbReference type="ChEBI" id="CHEBI:60392"/>
        <dbReference type="EC" id="3.6.1.27"/>
    </reaction>
</comment>
<evidence type="ECO:0000313" key="19">
    <source>
        <dbReference type="Proteomes" id="UP000192790"/>
    </source>
</evidence>
<keyword evidence="12 17" id="KW-0046">Antibiotic resistance</keyword>
<evidence type="ECO:0000256" key="4">
    <source>
        <dbReference type="ARBA" id="ARBA00021581"/>
    </source>
</evidence>
<evidence type="ECO:0000256" key="16">
    <source>
        <dbReference type="ARBA" id="ARBA00047594"/>
    </source>
</evidence>
<evidence type="ECO:0000256" key="2">
    <source>
        <dbReference type="ARBA" id="ARBA00010621"/>
    </source>
</evidence>
<evidence type="ECO:0000256" key="9">
    <source>
        <dbReference type="ARBA" id="ARBA00022984"/>
    </source>
</evidence>
<keyword evidence="10 17" id="KW-1133">Transmembrane helix</keyword>
<dbReference type="InterPro" id="IPR003824">
    <property type="entry name" value="UppP"/>
</dbReference>
<comment type="similarity">
    <text evidence="2 17">Belongs to the UppP family.</text>
</comment>
<evidence type="ECO:0000256" key="15">
    <source>
        <dbReference type="ARBA" id="ARBA00032932"/>
    </source>
</evidence>
<reference evidence="18 19" key="1">
    <citation type="submission" date="2017-04" db="EMBL/GenBank/DDBJ databases">
        <authorList>
            <person name="Afonso C.L."/>
            <person name="Miller P.J."/>
            <person name="Scott M.A."/>
            <person name="Spackman E."/>
            <person name="Goraichik I."/>
            <person name="Dimitrov K.M."/>
            <person name="Suarez D.L."/>
            <person name="Swayne D.E."/>
        </authorList>
    </citation>
    <scope>NUCLEOTIDE SEQUENCE [LARGE SCALE GENOMIC DNA]</scope>
    <source>
        <strain evidence="18 19">DSM 12816</strain>
    </source>
</reference>
<keyword evidence="5 17" id="KW-1003">Cell membrane</keyword>
<dbReference type="HAMAP" id="MF_01006">
    <property type="entry name" value="Undec_diphosphatase"/>
    <property type="match status" value="1"/>
</dbReference>
<dbReference type="RefSeq" id="WP_242942739.1">
    <property type="nucleotide sequence ID" value="NZ_FWXW01000001.1"/>
</dbReference>
<feature type="transmembrane region" description="Helical" evidence="17">
    <location>
        <begin position="95"/>
        <end position="113"/>
    </location>
</feature>
<dbReference type="EC" id="3.6.1.27" evidence="3 17"/>
<evidence type="ECO:0000256" key="17">
    <source>
        <dbReference type="HAMAP-Rule" id="MF_01006"/>
    </source>
</evidence>
<comment type="function">
    <text evidence="17">Catalyzes the dephosphorylation of undecaprenyl diphosphate (UPP). Confers resistance to bacitracin.</text>
</comment>
<keyword evidence="8 17" id="KW-0133">Cell shape</keyword>
<evidence type="ECO:0000256" key="11">
    <source>
        <dbReference type="ARBA" id="ARBA00023136"/>
    </source>
</evidence>
<dbReference type="PANTHER" id="PTHR30622">
    <property type="entry name" value="UNDECAPRENYL-DIPHOSPHATASE"/>
    <property type="match status" value="1"/>
</dbReference>
<evidence type="ECO:0000256" key="13">
    <source>
        <dbReference type="ARBA" id="ARBA00023316"/>
    </source>
</evidence>
<dbReference type="AlphaFoldDB" id="A0A1W1YLJ5"/>
<feature type="transmembrane region" description="Helical" evidence="17">
    <location>
        <begin position="48"/>
        <end position="74"/>
    </location>
</feature>
<feature type="transmembrane region" description="Helical" evidence="17">
    <location>
        <begin position="193"/>
        <end position="213"/>
    </location>
</feature>
<protein>
    <recommendedName>
        <fullName evidence="4 17">Undecaprenyl-diphosphatase</fullName>
        <ecNumber evidence="3 17">3.6.1.27</ecNumber>
    </recommendedName>
    <alternativeName>
        <fullName evidence="15 17">Bacitracin resistance protein</fullName>
    </alternativeName>
    <alternativeName>
        <fullName evidence="14 17">Undecaprenyl pyrophosphate phosphatase</fullName>
    </alternativeName>
</protein>
<keyword evidence="13 17" id="KW-0961">Cell wall biogenesis/degradation</keyword>
<keyword evidence="9 17" id="KW-0573">Peptidoglycan synthesis</keyword>
<dbReference type="Pfam" id="PF02673">
    <property type="entry name" value="BacA"/>
    <property type="match status" value="1"/>
</dbReference>
<dbReference type="STRING" id="1122930.SAMN02745168_0500"/>
<gene>
    <name evidence="17" type="primary">uppP</name>
    <name evidence="18" type="ORF">SAMN02745168_0500</name>
</gene>
<dbReference type="GO" id="GO:0008360">
    <property type="term" value="P:regulation of cell shape"/>
    <property type="evidence" value="ECO:0007669"/>
    <property type="project" value="UniProtKB-KW"/>
</dbReference>
<evidence type="ECO:0000256" key="6">
    <source>
        <dbReference type="ARBA" id="ARBA00022692"/>
    </source>
</evidence>
<proteinExistence type="inferred from homology"/>
<dbReference type="Proteomes" id="UP000192790">
    <property type="component" value="Unassembled WGS sequence"/>
</dbReference>
<dbReference type="GO" id="GO:0005886">
    <property type="term" value="C:plasma membrane"/>
    <property type="evidence" value="ECO:0007669"/>
    <property type="project" value="UniProtKB-SubCell"/>
</dbReference>
<name>A0A1W1YLJ5_9FIRM</name>
<evidence type="ECO:0000256" key="8">
    <source>
        <dbReference type="ARBA" id="ARBA00022960"/>
    </source>
</evidence>
<comment type="subcellular location">
    <subcellularLocation>
        <location evidence="1 17">Cell membrane</location>
        <topology evidence="1 17">Multi-pass membrane protein</topology>
    </subcellularLocation>
</comment>
<dbReference type="GO" id="GO:0046677">
    <property type="term" value="P:response to antibiotic"/>
    <property type="evidence" value="ECO:0007669"/>
    <property type="project" value="UniProtKB-UniRule"/>
</dbReference>
<feature type="transmembrane region" description="Helical" evidence="17">
    <location>
        <begin position="256"/>
        <end position="276"/>
    </location>
</feature>